<comment type="caution">
    <text evidence="1">The sequence shown here is derived from an EMBL/GenBank/DDBJ whole genome shotgun (WGS) entry which is preliminary data.</text>
</comment>
<proteinExistence type="predicted"/>
<organism evidence="1">
    <name type="scientific">Hexamita inflata</name>
    <dbReference type="NCBI Taxonomy" id="28002"/>
    <lineage>
        <taxon>Eukaryota</taxon>
        <taxon>Metamonada</taxon>
        <taxon>Diplomonadida</taxon>
        <taxon>Hexamitidae</taxon>
        <taxon>Hexamitinae</taxon>
        <taxon>Hexamita</taxon>
    </lineage>
</organism>
<reference evidence="2 3" key="2">
    <citation type="submission" date="2024-07" db="EMBL/GenBank/DDBJ databases">
        <authorList>
            <person name="Akdeniz Z."/>
        </authorList>
    </citation>
    <scope>NUCLEOTIDE SEQUENCE [LARGE SCALE GENOMIC DNA]</scope>
</reference>
<protein>
    <submittedName>
        <fullName evidence="2">BMA-UNC-44</fullName>
    </submittedName>
    <submittedName>
        <fullName evidence="1">Isoform h</fullName>
    </submittedName>
</protein>
<name>A0AA86PBJ1_9EUKA</name>
<sequence>MHVDASFNTQPDQQEVHQLPRALTNYPGEHKLQDIEILSKQQFSTQHMQLFLFEFGTLDYGHNLQVSLILTAPKIGSHPVQPIFGCEFNGHCSQVLLPDEQNWLAGQVQVLIILSGVAPDGHLKQVRTPEAFELRKESESQTHSLLSKWELDKQEVQVLFPDEQNWLSGQAQVLIILSGVAPDGHLKQLRTPEAFELRQESESQTHSLLTQVELDKQEVQVLFPDEQNWLSGQAQVLIILSGVAPDGHLKQLRTPEAFELRQESKSHTHSLLSKWELDKQEVQVLFPDEQNWLSGQVQVLIILSGVAPDGHLKQLRTPEAFELRQESKSHTHSLLSKWELDKQEVQVLFPDEQNWLSGQAQVLIILSGVAPDGHLKQLRTPEAFELRKESESQTHSLLTTVELDKQEVQVLFPDEQNWLSGQVQVLIILSGVAPDGHLKQLRTPELFELRKESESQTHSLLTKVELDKQEVQVLFPDEQNWLSGQVQVLIILSGVAPDGHLKQLRTPEAFELRKESESQTHSLLSKWEFGINKRCRCCFQTSRRVIWTGTGLDNIIGSSSRWTLETAQNSRGIRTQVGVGVADTFVIIQMGVGQTRGAGVVSRRVELVIWTGTGLDNIRSSSRRALETAQNSRGIRTQVGVGVADTFIIKHGELDKQEVQVLFPDEQNWLAGQVQVLLILSGVAPDGHLKQVRTPEAFELRQESESQTHPLLSMVSLINKRCRCCFQTSRTGQLDRRRS</sequence>
<evidence type="ECO:0000313" key="3">
    <source>
        <dbReference type="Proteomes" id="UP001642409"/>
    </source>
</evidence>
<evidence type="ECO:0000313" key="2">
    <source>
        <dbReference type="EMBL" id="CAL6056201.1"/>
    </source>
</evidence>
<dbReference type="EMBL" id="CATOUU010000616">
    <property type="protein sequence ID" value="CAI9935528.1"/>
    <property type="molecule type" value="Genomic_DNA"/>
</dbReference>
<gene>
    <name evidence="1" type="ORF">HINF_LOCUS23173</name>
    <name evidence="2" type="ORF">HINF_LOCUS46911</name>
</gene>
<accession>A0AA86PBJ1</accession>
<evidence type="ECO:0000313" key="1">
    <source>
        <dbReference type="EMBL" id="CAI9935528.1"/>
    </source>
</evidence>
<dbReference type="Proteomes" id="UP001642409">
    <property type="component" value="Unassembled WGS sequence"/>
</dbReference>
<reference evidence="1" key="1">
    <citation type="submission" date="2023-06" db="EMBL/GenBank/DDBJ databases">
        <authorList>
            <person name="Kurt Z."/>
        </authorList>
    </citation>
    <scope>NUCLEOTIDE SEQUENCE</scope>
</reference>
<keyword evidence="3" id="KW-1185">Reference proteome</keyword>
<dbReference type="AlphaFoldDB" id="A0AA86PBJ1"/>
<dbReference type="EMBL" id="CAXDID020000209">
    <property type="protein sequence ID" value="CAL6056201.1"/>
    <property type="molecule type" value="Genomic_DNA"/>
</dbReference>